<gene>
    <name evidence="4" type="ORF">FN976_18680</name>
</gene>
<dbReference type="RefSeq" id="WP_145894554.1">
    <property type="nucleotide sequence ID" value="NZ_VOBQ01000014.1"/>
</dbReference>
<dbReference type="PANTHER" id="PTHR42911">
    <property type="entry name" value="MODULATOR OF FTSH PROTEASE HFLC"/>
    <property type="match status" value="1"/>
</dbReference>
<evidence type="ECO:0000256" key="1">
    <source>
        <dbReference type="ARBA" id="ARBA00004167"/>
    </source>
</evidence>
<dbReference type="AlphaFoldDB" id="A0A562ZMM3"/>
<dbReference type="EMBL" id="VOBQ01000014">
    <property type="protein sequence ID" value="TWO69842.1"/>
    <property type="molecule type" value="Genomic_DNA"/>
</dbReference>
<feature type="coiled-coil region" evidence="2">
    <location>
        <begin position="243"/>
        <end position="277"/>
    </location>
</feature>
<reference evidence="4 5" key="1">
    <citation type="submission" date="2019-07" db="EMBL/GenBank/DDBJ databases">
        <title>Caenimonas sedimenti sp. nov., isolated from activated sludge.</title>
        <authorList>
            <person name="Xu J."/>
        </authorList>
    </citation>
    <scope>NUCLEOTIDE SEQUENCE [LARGE SCALE GENOMIC DNA]</scope>
    <source>
        <strain evidence="4 5">HX-9-20</strain>
    </source>
</reference>
<dbReference type="InterPro" id="IPR036013">
    <property type="entry name" value="Band_7/SPFH_dom_sf"/>
</dbReference>
<proteinExistence type="predicted"/>
<feature type="domain" description="Band 7" evidence="3">
    <location>
        <begin position="77"/>
        <end position="254"/>
    </location>
</feature>
<dbReference type="PANTHER" id="PTHR42911:SF1">
    <property type="entry name" value="MODULATOR OF FTSH PROTEASE HFLC"/>
    <property type="match status" value="1"/>
</dbReference>
<dbReference type="GO" id="GO:0016020">
    <property type="term" value="C:membrane"/>
    <property type="evidence" value="ECO:0007669"/>
    <property type="project" value="UniProtKB-SubCell"/>
</dbReference>
<keyword evidence="5" id="KW-1185">Reference proteome</keyword>
<sequence length="433" mass="47415">MLHKLKNIARAARITMARALRRPHPGALPKAGEGEEGTAFRADGTFTQILRARRTVAVVAGLAAAGWLLYAHPPIATAQPGELGVRTNQLTGTVTQWRDGSILVLPGLHHAQVFSLRDQTYKPQQMTQSSGQAPLQSVEGLSVGVDLVVRYALDPQRVATAARSLPSDPAEVVEPAVLGVVYKVFARYTVREIFSTKRAEIQQTLEAELKPKLAADGLVLRSVLVGKVDLPADYKRGMEGLLAEELETQKMRYTLELKDKRVRQVELEASAEKVQREVRAEAAAREQVIAAKGQEEAMKHVLPFKQRQIEQRQLEAEAEKQSRMKVAEGNAHARRIEATGEADARRKLAEAEVFRMERVGQANAEQMAREGALITRHPLLIQKTLADKLSDKIQVIIAPPGSGGGFLAANLLGNGAQREGMQQAATRETQAEE</sequence>
<dbReference type="Proteomes" id="UP000318199">
    <property type="component" value="Unassembled WGS sequence"/>
</dbReference>
<dbReference type="SUPFAM" id="SSF117892">
    <property type="entry name" value="Band 7/SPFH domain"/>
    <property type="match status" value="1"/>
</dbReference>
<dbReference type="OrthoDB" id="108248at2"/>
<evidence type="ECO:0000313" key="5">
    <source>
        <dbReference type="Proteomes" id="UP000318199"/>
    </source>
</evidence>
<dbReference type="InterPro" id="IPR001107">
    <property type="entry name" value="Band_7"/>
</dbReference>
<evidence type="ECO:0000259" key="3">
    <source>
        <dbReference type="Pfam" id="PF01145"/>
    </source>
</evidence>
<evidence type="ECO:0000256" key="2">
    <source>
        <dbReference type="SAM" id="Coils"/>
    </source>
</evidence>
<dbReference type="Gene3D" id="3.30.479.30">
    <property type="entry name" value="Band 7 domain"/>
    <property type="match status" value="1"/>
</dbReference>
<dbReference type="Pfam" id="PF01145">
    <property type="entry name" value="Band_7"/>
    <property type="match status" value="1"/>
</dbReference>
<organism evidence="4 5">
    <name type="scientific">Caenimonas sedimenti</name>
    <dbReference type="NCBI Taxonomy" id="2596921"/>
    <lineage>
        <taxon>Bacteria</taxon>
        <taxon>Pseudomonadati</taxon>
        <taxon>Pseudomonadota</taxon>
        <taxon>Betaproteobacteria</taxon>
        <taxon>Burkholderiales</taxon>
        <taxon>Comamonadaceae</taxon>
        <taxon>Caenimonas</taxon>
    </lineage>
</organism>
<accession>A0A562ZMM3</accession>
<comment type="subcellular location">
    <subcellularLocation>
        <location evidence="1">Membrane</location>
        <topology evidence="1">Single-pass membrane protein</topology>
    </subcellularLocation>
</comment>
<comment type="caution">
    <text evidence="4">The sequence shown here is derived from an EMBL/GenBank/DDBJ whole genome shotgun (WGS) entry which is preliminary data.</text>
</comment>
<protein>
    <submittedName>
        <fullName evidence="4">Prohibitin family protein</fullName>
    </submittedName>
</protein>
<evidence type="ECO:0000313" key="4">
    <source>
        <dbReference type="EMBL" id="TWO69842.1"/>
    </source>
</evidence>
<keyword evidence="2" id="KW-0175">Coiled coil</keyword>
<name>A0A562ZMM3_9BURK</name>